<accession>A0A1Y1RXF5</accession>
<feature type="domain" description="6-hydroxymethylpterin diphosphokinase MptE-like" evidence="1">
    <location>
        <begin position="180"/>
        <end position="327"/>
    </location>
</feature>
<keyword evidence="3" id="KW-1185">Reference proteome</keyword>
<evidence type="ECO:0000313" key="2">
    <source>
        <dbReference type="EMBL" id="ORC34454.1"/>
    </source>
</evidence>
<evidence type="ECO:0000259" key="1">
    <source>
        <dbReference type="Pfam" id="PF01973"/>
    </source>
</evidence>
<organism evidence="2 3">
    <name type="scientific">Marispirochaeta aestuarii</name>
    <dbReference type="NCBI Taxonomy" id="1963862"/>
    <lineage>
        <taxon>Bacteria</taxon>
        <taxon>Pseudomonadati</taxon>
        <taxon>Spirochaetota</taxon>
        <taxon>Spirochaetia</taxon>
        <taxon>Spirochaetales</taxon>
        <taxon>Spirochaetaceae</taxon>
        <taxon>Marispirochaeta</taxon>
    </lineage>
</organism>
<dbReference type="InterPro" id="IPR002826">
    <property type="entry name" value="MptE-like"/>
</dbReference>
<proteinExistence type="predicted"/>
<dbReference type="Pfam" id="PF01973">
    <property type="entry name" value="MptE-like"/>
    <property type="match status" value="1"/>
</dbReference>
<reference evidence="2 3" key="1">
    <citation type="submission" date="2017-03" db="EMBL/GenBank/DDBJ databases">
        <title>Draft Genome sequence of Marispirochaeta sp. strain JC444.</title>
        <authorList>
            <person name="Shivani Y."/>
            <person name="Subhash Y."/>
            <person name="Sasikala C."/>
            <person name="Ramana C."/>
        </authorList>
    </citation>
    <scope>NUCLEOTIDE SEQUENCE [LARGE SCALE GENOMIC DNA]</scope>
    <source>
        <strain evidence="2 3">JC444</strain>
    </source>
</reference>
<dbReference type="Proteomes" id="UP000192343">
    <property type="component" value="Unassembled WGS sequence"/>
</dbReference>
<dbReference type="STRING" id="1963862.B4O97_12495"/>
<name>A0A1Y1RXF5_9SPIO</name>
<evidence type="ECO:0000313" key="3">
    <source>
        <dbReference type="Proteomes" id="UP000192343"/>
    </source>
</evidence>
<dbReference type="RefSeq" id="WP_083051278.1">
    <property type="nucleotide sequence ID" value="NZ_MWQY01000013.1"/>
</dbReference>
<comment type="caution">
    <text evidence="2">The sequence shown here is derived from an EMBL/GenBank/DDBJ whole genome shotgun (WGS) entry which is preliminary data.</text>
</comment>
<sequence length="495" mass="54952">MLSFEASRTGDIIPLMDGRALISRFDPSREAERFVRSSIHGSFKASGTVLIVGDLLGYLAGAVRRTFPETRIVSLSLHSDLMTENLSGGAREIYWSPASDPLDAILTGCIDEEILLVQGFALLEWQPSINAFSDTASEVLAKIQRRIRILNGNITTIKAFGFRWIRNSISNFLFPQNFCRISESRGPFLIAASGPSLNRDEEYIRNSRAALIALPSSLSFLRNLGRIPDIIIQTDPGYYASLHLSEAQGMKVPLAAPLFTDTGIRRHMGPVLPVSCGEPFEEALWSLLDIEPLNIPAMGTVAASAIFFSLGLSREPVIIAGLDLCYDDIHPHVRPHSFDPAFSKDVCRTHPLYSRKYRYSRDTAPEQGQSPSLRTYSDWFAGLGEETAHRILRLNPSRIGLPFPPVQAPHPEEISGSEGRLSFQGISVPSFSLRKDRLLQLLDDSRRMASRDPSSPLFRELRLKLCPPGIEADPDEYTAGKILELREIVSSMEET</sequence>
<dbReference type="OrthoDB" id="304932at2"/>
<dbReference type="EMBL" id="MWQY01000013">
    <property type="protein sequence ID" value="ORC34454.1"/>
    <property type="molecule type" value="Genomic_DNA"/>
</dbReference>
<protein>
    <recommendedName>
        <fullName evidence="1">6-hydroxymethylpterin diphosphokinase MptE-like domain-containing protein</fullName>
    </recommendedName>
</protein>
<dbReference type="AlphaFoldDB" id="A0A1Y1RXF5"/>
<gene>
    <name evidence="2" type="ORF">B4O97_12495</name>
</gene>